<reference evidence="1 2" key="1">
    <citation type="journal article" date="2024" name="Nat. Commun.">
        <title>Phylogenomics reveals the evolutionary origins of lichenization in chlorophyte algae.</title>
        <authorList>
            <person name="Puginier C."/>
            <person name="Libourel C."/>
            <person name="Otte J."/>
            <person name="Skaloud P."/>
            <person name="Haon M."/>
            <person name="Grisel S."/>
            <person name="Petersen M."/>
            <person name="Berrin J.G."/>
            <person name="Delaux P.M."/>
            <person name="Dal Grande F."/>
            <person name="Keller J."/>
        </authorList>
    </citation>
    <scope>NUCLEOTIDE SEQUENCE [LARGE SCALE GENOMIC DNA]</scope>
    <source>
        <strain evidence="1 2">SAG 2036</strain>
    </source>
</reference>
<evidence type="ECO:0000313" key="2">
    <source>
        <dbReference type="Proteomes" id="UP001465755"/>
    </source>
</evidence>
<dbReference type="Proteomes" id="UP001465755">
    <property type="component" value="Unassembled WGS sequence"/>
</dbReference>
<evidence type="ECO:0000313" key="1">
    <source>
        <dbReference type="EMBL" id="KAK9812086.1"/>
    </source>
</evidence>
<organism evidence="1 2">
    <name type="scientific">Symbiochloris irregularis</name>
    <dbReference type="NCBI Taxonomy" id="706552"/>
    <lineage>
        <taxon>Eukaryota</taxon>
        <taxon>Viridiplantae</taxon>
        <taxon>Chlorophyta</taxon>
        <taxon>core chlorophytes</taxon>
        <taxon>Trebouxiophyceae</taxon>
        <taxon>Trebouxiales</taxon>
        <taxon>Trebouxiaceae</taxon>
        <taxon>Symbiochloris</taxon>
    </lineage>
</organism>
<dbReference type="AlphaFoldDB" id="A0AAW1PUH7"/>
<name>A0AAW1PUH7_9CHLO</name>
<proteinExistence type="predicted"/>
<sequence>MPAFSEEQMGQFHHMLKPSFTAFSSQLEDIKSQQKEAWEQSFRSSIAAQWGRPFSKDFRIFSLQHLAKFACKSAGWPAGSDPVDVTRVAQKLATRLLTDRVAEGLLRSVWLGLSRTGAANRDQLTSLRARATLDPWFDENGGIATAALRRSLSELAFEDVLDDVARQQVRSKLERLLLLLEVSSEGGDGNLTHRGSAGVMLALFASNPAALNQNLASPTTYDELNERLPCLQLELDVRGTLKLVSDNVMIEAATMQRSLTQYQTAKVELQQRARLLQWVIGAALDGPHNFALAGHLFVPKSAGYAPGIDDCDGVNILTHWL</sequence>
<dbReference type="EMBL" id="JALJOQ010000009">
    <property type="protein sequence ID" value="KAK9812086.1"/>
    <property type="molecule type" value="Genomic_DNA"/>
</dbReference>
<accession>A0AAW1PUH7</accession>
<keyword evidence="2" id="KW-1185">Reference proteome</keyword>
<comment type="caution">
    <text evidence="1">The sequence shown here is derived from an EMBL/GenBank/DDBJ whole genome shotgun (WGS) entry which is preliminary data.</text>
</comment>
<protein>
    <submittedName>
        <fullName evidence="1">Uncharacterized protein</fullName>
    </submittedName>
</protein>
<gene>
    <name evidence="1" type="ORF">WJX73_005001</name>
</gene>